<evidence type="ECO:0000313" key="3">
    <source>
        <dbReference type="Proteomes" id="UP000190648"/>
    </source>
</evidence>
<feature type="region of interest" description="Disordered" evidence="1">
    <location>
        <begin position="38"/>
        <end position="82"/>
    </location>
</feature>
<proteinExistence type="predicted"/>
<dbReference type="Proteomes" id="UP000190648">
    <property type="component" value="Unassembled WGS sequence"/>
</dbReference>
<comment type="caution">
    <text evidence="2">The sequence shown here is derived from an EMBL/GenBank/DDBJ whole genome shotgun (WGS) entry which is preliminary data.</text>
</comment>
<keyword evidence="3" id="KW-1185">Reference proteome</keyword>
<organism evidence="2 3">
    <name type="scientific">Patagioenas fasciata monilis</name>
    <dbReference type="NCBI Taxonomy" id="372326"/>
    <lineage>
        <taxon>Eukaryota</taxon>
        <taxon>Metazoa</taxon>
        <taxon>Chordata</taxon>
        <taxon>Craniata</taxon>
        <taxon>Vertebrata</taxon>
        <taxon>Euteleostomi</taxon>
        <taxon>Archelosauria</taxon>
        <taxon>Archosauria</taxon>
        <taxon>Dinosauria</taxon>
        <taxon>Saurischia</taxon>
        <taxon>Theropoda</taxon>
        <taxon>Coelurosauria</taxon>
        <taxon>Aves</taxon>
        <taxon>Neognathae</taxon>
        <taxon>Neoaves</taxon>
        <taxon>Columbimorphae</taxon>
        <taxon>Columbiformes</taxon>
        <taxon>Columbidae</taxon>
        <taxon>Patagioenas</taxon>
    </lineage>
</organism>
<evidence type="ECO:0000313" key="2">
    <source>
        <dbReference type="EMBL" id="OPJ83887.1"/>
    </source>
</evidence>
<gene>
    <name evidence="2" type="ORF">AV530_004576</name>
</gene>
<dbReference type="AlphaFoldDB" id="A0A1V4KJ77"/>
<name>A0A1V4KJ77_PATFA</name>
<dbReference type="EMBL" id="LSYS01003090">
    <property type="protein sequence ID" value="OPJ83887.1"/>
    <property type="molecule type" value="Genomic_DNA"/>
</dbReference>
<protein>
    <submittedName>
        <fullName evidence="2">Uncharacterized protein</fullName>
    </submittedName>
</protein>
<accession>A0A1V4KJ77</accession>
<evidence type="ECO:0000256" key="1">
    <source>
        <dbReference type="SAM" id="MobiDB-lite"/>
    </source>
</evidence>
<reference evidence="2 3" key="1">
    <citation type="submission" date="2016-02" db="EMBL/GenBank/DDBJ databases">
        <title>Band-tailed pigeon sequencing and assembly.</title>
        <authorList>
            <person name="Soares A.E."/>
            <person name="Novak B.J."/>
            <person name="Rice E.S."/>
            <person name="O'Connell B."/>
            <person name="Chang D."/>
            <person name="Weber S."/>
            <person name="Shapiro B."/>
        </authorList>
    </citation>
    <scope>NUCLEOTIDE SEQUENCE [LARGE SCALE GENOMIC DNA]</scope>
    <source>
        <strain evidence="2">BTP2013</strain>
        <tissue evidence="2">Blood</tissue>
    </source>
</reference>
<sequence length="82" mass="9217">MKGKRLLTPAVFNSTYFRQISDGKRTWLFTRRVGNGSARGFGEQESLGRGSGSEGLTARRRRPPRPPGVPMEWELRSPVAEQ</sequence>